<accession>A0A061F340</accession>
<dbReference type="CDD" id="cd15797">
    <property type="entry name" value="PMEI"/>
    <property type="match status" value="1"/>
</dbReference>
<dbReference type="InterPro" id="IPR052421">
    <property type="entry name" value="PCW_Enzyme_Inhibitor"/>
</dbReference>
<dbReference type="InterPro" id="IPR006501">
    <property type="entry name" value="Pectinesterase_inhib_dom"/>
</dbReference>
<gene>
    <name evidence="6" type="ORF">TCM_026801</name>
</gene>
<proteinExistence type="inferred from homology"/>
<dbReference type="GO" id="GO:0009827">
    <property type="term" value="P:plant-type cell wall modification"/>
    <property type="evidence" value="ECO:0000318"/>
    <property type="project" value="GO_Central"/>
</dbReference>
<keyword evidence="7" id="KW-1185">Reference proteome</keyword>
<dbReference type="PANTHER" id="PTHR36710">
    <property type="entry name" value="PECTINESTERASE INHIBITOR-LIKE"/>
    <property type="match status" value="1"/>
</dbReference>
<dbReference type="Proteomes" id="UP000026915">
    <property type="component" value="Chromosome 5"/>
</dbReference>
<evidence type="ECO:0000256" key="3">
    <source>
        <dbReference type="ARBA" id="ARBA00038471"/>
    </source>
</evidence>
<organism evidence="6 7">
    <name type="scientific">Theobroma cacao</name>
    <name type="common">Cacao</name>
    <name type="synonym">Cocoa</name>
    <dbReference type="NCBI Taxonomy" id="3641"/>
    <lineage>
        <taxon>Eukaryota</taxon>
        <taxon>Viridiplantae</taxon>
        <taxon>Streptophyta</taxon>
        <taxon>Embryophyta</taxon>
        <taxon>Tracheophyta</taxon>
        <taxon>Spermatophyta</taxon>
        <taxon>Magnoliopsida</taxon>
        <taxon>eudicotyledons</taxon>
        <taxon>Gunneridae</taxon>
        <taxon>Pentapetalae</taxon>
        <taxon>rosids</taxon>
        <taxon>malvids</taxon>
        <taxon>Malvales</taxon>
        <taxon>Malvaceae</taxon>
        <taxon>Byttnerioideae</taxon>
        <taxon>Theobroma</taxon>
    </lineage>
</organism>
<dbReference type="HOGENOM" id="CLU_1527856_0_0_1"/>
<dbReference type="GO" id="GO:0009505">
    <property type="term" value="C:plant-type cell wall"/>
    <property type="evidence" value="ECO:0000318"/>
    <property type="project" value="GO_Central"/>
</dbReference>
<dbReference type="AlphaFoldDB" id="A0A061F340"/>
<dbReference type="InterPro" id="IPR034086">
    <property type="entry name" value="PMEI_plant"/>
</dbReference>
<dbReference type="InParanoid" id="A0A061F340"/>
<dbReference type="Gene3D" id="1.20.140.40">
    <property type="entry name" value="Invertase/pectin methylesterase inhibitor family protein"/>
    <property type="match status" value="1"/>
</dbReference>
<evidence type="ECO:0000313" key="6">
    <source>
        <dbReference type="EMBL" id="EOY11715.1"/>
    </source>
</evidence>
<evidence type="ECO:0000256" key="2">
    <source>
        <dbReference type="ARBA" id="ARBA00023157"/>
    </source>
</evidence>
<evidence type="ECO:0000313" key="7">
    <source>
        <dbReference type="Proteomes" id="UP000026915"/>
    </source>
</evidence>
<protein>
    <recommendedName>
        <fullName evidence="5">Pectinesterase inhibitor domain-containing protein</fullName>
    </recommendedName>
</protein>
<keyword evidence="2" id="KW-1015">Disulfide bond</keyword>
<evidence type="ECO:0000259" key="5">
    <source>
        <dbReference type="SMART" id="SM00856"/>
    </source>
</evidence>
<dbReference type="EMBL" id="CM001883">
    <property type="protein sequence ID" value="EOY11715.1"/>
    <property type="molecule type" value="Genomic_DNA"/>
</dbReference>
<dbReference type="GO" id="GO:0046910">
    <property type="term" value="F:pectinesterase inhibitor activity"/>
    <property type="evidence" value="ECO:0007669"/>
    <property type="project" value="InterPro"/>
</dbReference>
<dbReference type="FunCoup" id="A0A061F340">
    <property type="interactions" value="1"/>
</dbReference>
<reference evidence="6 7" key="1">
    <citation type="journal article" date="2013" name="Genome Biol.">
        <title>The genome sequence of the most widely cultivated cacao type and its use to identify candidate genes regulating pod color.</title>
        <authorList>
            <person name="Motamayor J.C."/>
            <person name="Mockaitis K."/>
            <person name="Schmutz J."/>
            <person name="Haiminen N."/>
            <person name="Iii D.L."/>
            <person name="Cornejo O."/>
            <person name="Findley S.D."/>
            <person name="Zheng P."/>
            <person name="Utro F."/>
            <person name="Royaert S."/>
            <person name="Saski C."/>
            <person name="Jenkins J."/>
            <person name="Podicheti R."/>
            <person name="Zhao M."/>
            <person name="Scheffler B.E."/>
            <person name="Stack J.C."/>
            <person name="Feltus F.A."/>
            <person name="Mustiga G.M."/>
            <person name="Amores F."/>
            <person name="Phillips W."/>
            <person name="Marelli J.P."/>
            <person name="May G.D."/>
            <person name="Shapiro H."/>
            <person name="Ma J."/>
            <person name="Bustamante C.D."/>
            <person name="Schnell R.J."/>
            <person name="Main D."/>
            <person name="Gilbert D."/>
            <person name="Parida L."/>
            <person name="Kuhn D.N."/>
        </authorList>
    </citation>
    <scope>NUCLEOTIDE SEQUENCE [LARGE SCALE GENOMIC DNA]</scope>
    <source>
        <strain evidence="7">cv. Matina 1-6</strain>
    </source>
</reference>
<dbReference type="PANTHER" id="PTHR36710:SF18">
    <property type="entry name" value="PECTINESTERASE INHIBITOR 5-RELATED"/>
    <property type="match status" value="1"/>
</dbReference>
<feature type="chain" id="PRO_5001601587" description="Pectinesterase inhibitor domain-containing protein" evidence="4">
    <location>
        <begin position="26"/>
        <end position="176"/>
    </location>
</feature>
<dbReference type="GO" id="GO:0004857">
    <property type="term" value="F:enzyme inhibitor activity"/>
    <property type="evidence" value="ECO:0000318"/>
    <property type="project" value="GO_Central"/>
</dbReference>
<dbReference type="SUPFAM" id="SSF101148">
    <property type="entry name" value="Plant invertase/pectin methylesterase inhibitor"/>
    <property type="match status" value="1"/>
</dbReference>
<dbReference type="Gramene" id="EOY11715">
    <property type="protein sequence ID" value="EOY11715"/>
    <property type="gene ID" value="TCM_026801"/>
</dbReference>
<dbReference type="SMART" id="SM00856">
    <property type="entry name" value="PMEI"/>
    <property type="match status" value="1"/>
</dbReference>
<dbReference type="InterPro" id="IPR035513">
    <property type="entry name" value="Invertase/methylesterase_inhib"/>
</dbReference>
<dbReference type="OMA" id="PTVNINM"/>
<evidence type="ECO:0000256" key="1">
    <source>
        <dbReference type="ARBA" id="ARBA00022729"/>
    </source>
</evidence>
<name>A0A061F340_THECC</name>
<keyword evidence="1 4" id="KW-0732">Signal</keyword>
<feature type="signal peptide" evidence="4">
    <location>
        <begin position="1"/>
        <end position="25"/>
    </location>
</feature>
<sequence>MASYTPRLLALTLLVAFSVIHPSSSVPNETLVAICSKTYNPILCASILRGDPRTSSADLPELSLVSINLTIEQAANNSQVFVEFHDNTTDPALKKGFNSCVELYQLMEDNLDKAYHRSEGGDYRNITELVQSSNQAVECASALAINLVTIDALTRAVVSKCETSVSVNQYIARSKA</sequence>
<dbReference type="NCBIfam" id="TIGR01614">
    <property type="entry name" value="PME_inhib"/>
    <property type="match status" value="1"/>
</dbReference>
<feature type="domain" description="Pectinesterase inhibitor" evidence="5">
    <location>
        <begin position="27"/>
        <end position="171"/>
    </location>
</feature>
<comment type="similarity">
    <text evidence="3">Belongs to the PMEI family.</text>
</comment>
<dbReference type="Pfam" id="PF04043">
    <property type="entry name" value="PMEI"/>
    <property type="match status" value="1"/>
</dbReference>
<evidence type="ECO:0000256" key="4">
    <source>
        <dbReference type="SAM" id="SignalP"/>
    </source>
</evidence>